<dbReference type="KEGG" id="olu:OSTLU_35567"/>
<dbReference type="Proteomes" id="UP000001568">
    <property type="component" value="Chromosome 7"/>
</dbReference>
<gene>
    <name evidence="6" type="ORF">OSTLU_35567</name>
</gene>
<dbReference type="GO" id="GO:0005737">
    <property type="term" value="C:cytoplasm"/>
    <property type="evidence" value="ECO:0007669"/>
    <property type="project" value="UniProtKB-SubCell"/>
</dbReference>
<dbReference type="AlphaFoldDB" id="A4RZJ4"/>
<evidence type="ECO:0000313" key="6">
    <source>
        <dbReference type="EMBL" id="ABO97100.1"/>
    </source>
</evidence>
<comment type="subcellular location">
    <subcellularLocation>
        <location evidence="2">Cytoplasm</location>
    </subcellularLocation>
    <subcellularLocation>
        <location evidence="1">Nucleus</location>
    </subcellularLocation>
</comment>
<proteinExistence type="predicted"/>
<organism evidence="6 7">
    <name type="scientific">Ostreococcus lucimarinus (strain CCE9901)</name>
    <dbReference type="NCBI Taxonomy" id="436017"/>
    <lineage>
        <taxon>Eukaryota</taxon>
        <taxon>Viridiplantae</taxon>
        <taxon>Chlorophyta</taxon>
        <taxon>Mamiellophyceae</taxon>
        <taxon>Mamiellales</taxon>
        <taxon>Bathycoccaceae</taxon>
        <taxon>Ostreococcus</taxon>
    </lineage>
</organism>
<evidence type="ECO:0000313" key="7">
    <source>
        <dbReference type="Proteomes" id="UP000001568"/>
    </source>
</evidence>
<feature type="compositionally biased region" description="Basic residues" evidence="5">
    <location>
        <begin position="1"/>
        <end position="11"/>
    </location>
</feature>
<dbReference type="Gramene" id="ABO97100">
    <property type="protein sequence ID" value="ABO97100"/>
    <property type="gene ID" value="OSTLU_35567"/>
</dbReference>
<dbReference type="RefSeq" id="XP_001418807.1">
    <property type="nucleotide sequence ID" value="XM_001418770.1"/>
</dbReference>
<dbReference type="PANTHER" id="PTHR21213">
    <property type="entry name" value="GEO09665P1-RELATED"/>
    <property type="match status" value="1"/>
</dbReference>
<dbReference type="OrthoDB" id="497453at2759"/>
<dbReference type="eggNOG" id="ENOG502S122">
    <property type="taxonomic scope" value="Eukaryota"/>
</dbReference>
<dbReference type="GeneID" id="5003064"/>
<evidence type="ECO:0000256" key="1">
    <source>
        <dbReference type="ARBA" id="ARBA00004123"/>
    </source>
</evidence>
<feature type="region of interest" description="Disordered" evidence="5">
    <location>
        <begin position="1"/>
        <end position="39"/>
    </location>
</feature>
<keyword evidence="7" id="KW-1185">Reference proteome</keyword>
<dbReference type="SUPFAM" id="SSF118359">
    <property type="entry name" value="Expressed protein At2g23090/F21P24.15"/>
    <property type="match status" value="1"/>
</dbReference>
<dbReference type="OMA" id="GHSKFIC"/>
<dbReference type="EMBL" id="CP000587">
    <property type="protein sequence ID" value="ABO97100.1"/>
    <property type="molecule type" value="Genomic_DNA"/>
</dbReference>
<dbReference type="InterPro" id="IPR045230">
    <property type="entry name" value="MBS1/2-like"/>
</dbReference>
<protein>
    <submittedName>
        <fullName evidence="6">Uncharacterized protein</fullName>
    </submittedName>
</protein>
<keyword evidence="4" id="KW-0539">Nucleus</keyword>
<evidence type="ECO:0000256" key="3">
    <source>
        <dbReference type="ARBA" id="ARBA00022490"/>
    </source>
</evidence>
<dbReference type="GO" id="GO:0005634">
    <property type="term" value="C:nucleus"/>
    <property type="evidence" value="ECO:0007669"/>
    <property type="project" value="UniProtKB-SubCell"/>
</dbReference>
<sequence length="132" mass="13639">MAGKAKPKKHTAKELASKAAAALTNKGGGKSGKADRLGGAAGHAKFKCPVCAQGAPSEKTAVAHWDSKHAKLPFVFADWTDAHAASGGVTTQGAAVKGGKEKTVHELQKTAAGRAELARRQAEKERIANLQF</sequence>
<keyword evidence="3" id="KW-0963">Cytoplasm</keyword>
<evidence type="ECO:0000256" key="2">
    <source>
        <dbReference type="ARBA" id="ARBA00004496"/>
    </source>
</evidence>
<reference evidence="6 7" key="1">
    <citation type="journal article" date="2007" name="Proc. Natl. Acad. Sci. U.S.A.">
        <title>The tiny eukaryote Ostreococcus provides genomic insights into the paradox of plankton speciation.</title>
        <authorList>
            <person name="Palenik B."/>
            <person name="Grimwood J."/>
            <person name="Aerts A."/>
            <person name="Rouze P."/>
            <person name="Salamov A."/>
            <person name="Putnam N."/>
            <person name="Dupont C."/>
            <person name="Jorgensen R."/>
            <person name="Derelle E."/>
            <person name="Rombauts S."/>
            <person name="Zhou K."/>
            <person name="Otillar R."/>
            <person name="Merchant S.S."/>
            <person name="Podell S."/>
            <person name="Gaasterland T."/>
            <person name="Napoli C."/>
            <person name="Gendler K."/>
            <person name="Manuell A."/>
            <person name="Tai V."/>
            <person name="Vallon O."/>
            <person name="Piganeau G."/>
            <person name="Jancek S."/>
            <person name="Heijde M."/>
            <person name="Jabbari K."/>
            <person name="Bowler C."/>
            <person name="Lohr M."/>
            <person name="Robbens S."/>
            <person name="Werner G."/>
            <person name="Dubchak I."/>
            <person name="Pazour G.J."/>
            <person name="Ren Q."/>
            <person name="Paulsen I."/>
            <person name="Delwiche C."/>
            <person name="Schmutz J."/>
            <person name="Rokhsar D."/>
            <person name="Van de Peer Y."/>
            <person name="Moreau H."/>
            <person name="Grigoriev I.V."/>
        </authorList>
    </citation>
    <scope>NUCLEOTIDE SEQUENCE [LARGE SCALE GENOMIC DNA]</scope>
    <source>
        <strain evidence="6 7">CCE9901</strain>
    </source>
</reference>
<evidence type="ECO:0000256" key="5">
    <source>
        <dbReference type="SAM" id="MobiDB-lite"/>
    </source>
</evidence>
<name>A4RZJ4_OSTLU</name>
<dbReference type="HOGENOM" id="CLU_160241_0_0_1"/>
<evidence type="ECO:0000256" key="4">
    <source>
        <dbReference type="ARBA" id="ARBA00023242"/>
    </source>
</evidence>
<dbReference type="PANTHER" id="PTHR21213:SF0">
    <property type="entry name" value="ZINC FINGER PROTEIN 706"/>
    <property type="match status" value="1"/>
</dbReference>
<accession>A4RZJ4</accession>